<proteinExistence type="predicted"/>
<gene>
    <name evidence="1" type="ORF">AVDCRST_MAG74-761</name>
</gene>
<name>A0A6J4NGN0_9BACT</name>
<organism evidence="1">
    <name type="scientific">uncultured Pyrinomonadaceae bacterium</name>
    <dbReference type="NCBI Taxonomy" id="2283094"/>
    <lineage>
        <taxon>Bacteria</taxon>
        <taxon>Pseudomonadati</taxon>
        <taxon>Acidobacteriota</taxon>
        <taxon>Blastocatellia</taxon>
        <taxon>Blastocatellales</taxon>
        <taxon>Pyrinomonadaceae</taxon>
        <taxon>environmental samples</taxon>
    </lineage>
</organism>
<accession>A0A6J4NGN0</accession>
<sequence length="109" mass="12839">MGKTDRSKSSAAVAARKLAPFELIYWDGKLRAEYRQEKLAEYDCRWNDKEQRPQSIDKPKHFETTFSSRQRELFEVSWLREPIEEIRAERKSAGPVYSEQLKLPFSKAA</sequence>
<dbReference type="AlphaFoldDB" id="A0A6J4NGN0"/>
<protein>
    <submittedName>
        <fullName evidence="1">Uncharacterized protein</fullName>
    </submittedName>
</protein>
<reference evidence="1" key="1">
    <citation type="submission" date="2020-02" db="EMBL/GenBank/DDBJ databases">
        <authorList>
            <person name="Meier V. D."/>
        </authorList>
    </citation>
    <scope>NUCLEOTIDE SEQUENCE</scope>
    <source>
        <strain evidence="1">AVDCRST_MAG74</strain>
    </source>
</reference>
<dbReference type="EMBL" id="CADCUR010000057">
    <property type="protein sequence ID" value="CAA9387377.1"/>
    <property type="molecule type" value="Genomic_DNA"/>
</dbReference>
<evidence type="ECO:0000313" key="1">
    <source>
        <dbReference type="EMBL" id="CAA9387377.1"/>
    </source>
</evidence>